<dbReference type="Pfam" id="PF01569">
    <property type="entry name" value="PAP2"/>
    <property type="match status" value="1"/>
</dbReference>
<reference evidence="3 4" key="1">
    <citation type="journal article" date="2015" name="Nature">
        <title>rRNA introns, odd ribosomes, and small enigmatic genomes across a large radiation of phyla.</title>
        <authorList>
            <person name="Brown C.T."/>
            <person name="Hug L.A."/>
            <person name="Thomas B.C."/>
            <person name="Sharon I."/>
            <person name="Castelle C.J."/>
            <person name="Singh A."/>
            <person name="Wilkins M.J."/>
            <person name="Williams K.H."/>
            <person name="Banfield J.F."/>
        </authorList>
    </citation>
    <scope>NUCLEOTIDE SEQUENCE [LARGE SCALE GENOMIC DNA]</scope>
</reference>
<dbReference type="InterPro" id="IPR000326">
    <property type="entry name" value="PAP2/HPO"/>
</dbReference>
<evidence type="ECO:0000259" key="2">
    <source>
        <dbReference type="SMART" id="SM00014"/>
    </source>
</evidence>
<name>A0A0G0SH26_9BACT</name>
<keyword evidence="1" id="KW-0812">Transmembrane</keyword>
<feature type="transmembrane region" description="Helical" evidence="1">
    <location>
        <begin position="156"/>
        <end position="173"/>
    </location>
</feature>
<proteinExistence type="predicted"/>
<feature type="transmembrane region" description="Helical" evidence="1">
    <location>
        <begin position="30"/>
        <end position="51"/>
    </location>
</feature>
<gene>
    <name evidence="3" type="ORF">UT63_C0008G0014</name>
</gene>
<dbReference type="SMART" id="SM00014">
    <property type="entry name" value="acidPPc"/>
    <property type="match status" value="1"/>
</dbReference>
<dbReference type="InterPro" id="IPR036938">
    <property type="entry name" value="PAP2/HPO_sf"/>
</dbReference>
<dbReference type="Proteomes" id="UP000034539">
    <property type="component" value="Unassembled WGS sequence"/>
</dbReference>
<comment type="caution">
    <text evidence="3">The sequence shown here is derived from an EMBL/GenBank/DDBJ whole genome shotgun (WGS) entry which is preliminary data.</text>
</comment>
<keyword evidence="1" id="KW-1133">Transmembrane helix</keyword>
<dbReference type="AlphaFoldDB" id="A0A0G0SH26"/>
<evidence type="ECO:0000256" key="1">
    <source>
        <dbReference type="SAM" id="Phobius"/>
    </source>
</evidence>
<dbReference type="PANTHER" id="PTHR14969">
    <property type="entry name" value="SPHINGOSINE-1-PHOSPHATE PHOSPHOHYDROLASE"/>
    <property type="match status" value="1"/>
</dbReference>
<evidence type="ECO:0000313" key="4">
    <source>
        <dbReference type="Proteomes" id="UP000034539"/>
    </source>
</evidence>
<keyword evidence="1" id="KW-0472">Membrane</keyword>
<feature type="transmembrane region" description="Helical" evidence="1">
    <location>
        <begin position="133"/>
        <end position="150"/>
    </location>
</feature>
<protein>
    <submittedName>
        <fullName evidence="3">Phosphoesterase PA-phosphatase related protein</fullName>
    </submittedName>
</protein>
<sequence length="187" mass="21168">MPSILSSFDTNLFLLINHLPHNYLFNSINLLFSAVGYFGIIFFVFSLPLLFLEERKDKRFVVYLLTAFILVSVANSLFLKKLIKRSRPNTALTETINVGNEDTGKNDYSFPSTHAAFAFAGAYILTREDKKRWKIWYLAALFIAFSRIYLGKHYPLDIFGGAIVGTFLGWLSIKIGKRAGVANPGKK</sequence>
<dbReference type="PANTHER" id="PTHR14969:SF13">
    <property type="entry name" value="AT30094P"/>
    <property type="match status" value="1"/>
</dbReference>
<organism evidence="3 4">
    <name type="scientific">Candidatus Gottesmanbacteria bacterium GW2011_GWC2_39_8</name>
    <dbReference type="NCBI Taxonomy" id="1618450"/>
    <lineage>
        <taxon>Bacteria</taxon>
        <taxon>Candidatus Gottesmaniibacteriota</taxon>
    </lineage>
</organism>
<dbReference type="SUPFAM" id="SSF48317">
    <property type="entry name" value="Acid phosphatase/Vanadium-dependent haloperoxidase"/>
    <property type="match status" value="1"/>
</dbReference>
<accession>A0A0G0SH26</accession>
<feature type="domain" description="Phosphatidic acid phosphatase type 2/haloperoxidase" evidence="2">
    <location>
        <begin position="60"/>
        <end position="173"/>
    </location>
</feature>
<dbReference type="Gene3D" id="1.20.144.10">
    <property type="entry name" value="Phosphatidic acid phosphatase type 2/haloperoxidase"/>
    <property type="match status" value="1"/>
</dbReference>
<evidence type="ECO:0000313" key="3">
    <source>
        <dbReference type="EMBL" id="KKR34015.1"/>
    </source>
</evidence>
<dbReference type="EMBL" id="LBXN01000008">
    <property type="protein sequence ID" value="KKR34015.1"/>
    <property type="molecule type" value="Genomic_DNA"/>
</dbReference>
<feature type="transmembrane region" description="Helical" evidence="1">
    <location>
        <begin position="60"/>
        <end position="79"/>
    </location>
</feature>